<feature type="compositionally biased region" description="Pro residues" evidence="1">
    <location>
        <begin position="524"/>
        <end position="535"/>
    </location>
</feature>
<feature type="compositionally biased region" description="Basic and acidic residues" evidence="1">
    <location>
        <begin position="323"/>
        <end position="345"/>
    </location>
</feature>
<dbReference type="PANTHER" id="PTHR24410:SF46">
    <property type="entry name" value="SERINE-ENRICHED PROTEIN"/>
    <property type="match status" value="1"/>
</dbReference>
<dbReference type="SUPFAM" id="SSF54695">
    <property type="entry name" value="POZ domain"/>
    <property type="match status" value="1"/>
</dbReference>
<evidence type="ECO:0000256" key="1">
    <source>
        <dbReference type="SAM" id="MobiDB-lite"/>
    </source>
</evidence>
<comment type="caution">
    <text evidence="3">The sequence shown here is derived from an EMBL/GenBank/DDBJ whole genome shotgun (WGS) entry which is preliminary data.</text>
</comment>
<dbReference type="Gene3D" id="3.30.710.10">
    <property type="entry name" value="Potassium Channel Kv1.1, Chain A"/>
    <property type="match status" value="1"/>
</dbReference>
<dbReference type="STRING" id="104452.A0A0L7LK35"/>
<evidence type="ECO:0000313" key="4">
    <source>
        <dbReference type="Proteomes" id="UP000037510"/>
    </source>
</evidence>
<feature type="region of interest" description="Disordered" evidence="1">
    <location>
        <begin position="320"/>
        <end position="347"/>
    </location>
</feature>
<dbReference type="InterPro" id="IPR000210">
    <property type="entry name" value="BTB/POZ_dom"/>
</dbReference>
<evidence type="ECO:0000259" key="2">
    <source>
        <dbReference type="PROSITE" id="PS50097"/>
    </source>
</evidence>
<reference evidence="3 4" key="1">
    <citation type="journal article" date="2015" name="Genome Biol. Evol.">
        <title>The genome of winter moth (Operophtera brumata) provides a genomic perspective on sexual dimorphism and phenology.</title>
        <authorList>
            <person name="Derks M.F."/>
            <person name="Smit S."/>
            <person name="Salis L."/>
            <person name="Schijlen E."/>
            <person name="Bossers A."/>
            <person name="Mateman C."/>
            <person name="Pijl A.S."/>
            <person name="de Ridder D."/>
            <person name="Groenen M.A."/>
            <person name="Visser M.E."/>
            <person name="Megens H.J."/>
        </authorList>
    </citation>
    <scope>NUCLEOTIDE SEQUENCE [LARGE SCALE GENOMIC DNA]</scope>
    <source>
        <strain evidence="3">WM2013NL</strain>
        <tissue evidence="3">Head and thorax</tissue>
    </source>
</reference>
<accession>A0A0L7LK35</accession>
<feature type="region of interest" description="Disordered" evidence="1">
    <location>
        <begin position="243"/>
        <end position="308"/>
    </location>
</feature>
<evidence type="ECO:0000313" key="3">
    <source>
        <dbReference type="EMBL" id="KOB75928.1"/>
    </source>
</evidence>
<dbReference type="InterPro" id="IPR011333">
    <property type="entry name" value="SKP1/BTB/POZ_sf"/>
</dbReference>
<feature type="domain" description="BTB" evidence="2">
    <location>
        <begin position="38"/>
        <end position="156"/>
    </location>
</feature>
<keyword evidence="4" id="KW-1185">Reference proteome</keyword>
<gene>
    <name evidence="3" type="ORF">OBRU01_06696</name>
</gene>
<feature type="compositionally biased region" description="Pro residues" evidence="1">
    <location>
        <begin position="283"/>
        <end position="301"/>
    </location>
</feature>
<feature type="compositionally biased region" description="Low complexity" evidence="1">
    <location>
        <begin position="266"/>
        <end position="282"/>
    </location>
</feature>
<feature type="compositionally biased region" description="Basic and acidic residues" evidence="1">
    <location>
        <begin position="494"/>
        <end position="503"/>
    </location>
</feature>
<dbReference type="SMART" id="SM00225">
    <property type="entry name" value="BTB"/>
    <property type="match status" value="1"/>
</dbReference>
<dbReference type="PROSITE" id="PS50097">
    <property type="entry name" value="BTB"/>
    <property type="match status" value="1"/>
</dbReference>
<organism evidence="3 4">
    <name type="scientific">Operophtera brumata</name>
    <name type="common">Winter moth</name>
    <name type="synonym">Phalaena brumata</name>
    <dbReference type="NCBI Taxonomy" id="104452"/>
    <lineage>
        <taxon>Eukaryota</taxon>
        <taxon>Metazoa</taxon>
        <taxon>Ecdysozoa</taxon>
        <taxon>Arthropoda</taxon>
        <taxon>Hexapoda</taxon>
        <taxon>Insecta</taxon>
        <taxon>Pterygota</taxon>
        <taxon>Neoptera</taxon>
        <taxon>Endopterygota</taxon>
        <taxon>Lepidoptera</taxon>
        <taxon>Glossata</taxon>
        <taxon>Ditrysia</taxon>
        <taxon>Geometroidea</taxon>
        <taxon>Geometridae</taxon>
        <taxon>Larentiinae</taxon>
        <taxon>Operophtera</taxon>
    </lineage>
</organism>
<dbReference type="AlphaFoldDB" id="A0A0L7LK35"/>
<dbReference type="PANTHER" id="PTHR24410">
    <property type="entry name" value="HL07962P-RELATED"/>
    <property type="match status" value="1"/>
</dbReference>
<feature type="compositionally biased region" description="Basic and acidic residues" evidence="1">
    <location>
        <begin position="368"/>
        <end position="385"/>
    </location>
</feature>
<feature type="region of interest" description="Disordered" evidence="1">
    <location>
        <begin position="432"/>
        <end position="542"/>
    </location>
</feature>
<dbReference type="EMBL" id="JTDY01000775">
    <property type="protein sequence ID" value="KOB75928.1"/>
    <property type="molecule type" value="Genomic_DNA"/>
</dbReference>
<dbReference type="Pfam" id="PF00651">
    <property type="entry name" value="BTB"/>
    <property type="match status" value="1"/>
</dbReference>
<name>A0A0L7LK35_OPEBR</name>
<protein>
    <recommendedName>
        <fullName evidence="2">BTB domain-containing protein</fullName>
    </recommendedName>
</protein>
<feature type="region of interest" description="Disordered" evidence="1">
    <location>
        <begin position="368"/>
        <end position="387"/>
    </location>
</feature>
<dbReference type="Proteomes" id="UP000037510">
    <property type="component" value="Unassembled WGS sequence"/>
</dbReference>
<proteinExistence type="predicted"/>
<dbReference type="InterPro" id="IPR051481">
    <property type="entry name" value="BTB-POZ/Galectin-3-binding"/>
</dbReference>
<feature type="compositionally biased region" description="Pro residues" evidence="1">
    <location>
        <begin position="468"/>
        <end position="478"/>
    </location>
</feature>
<sequence length="568" mass="62962">MRSGALAAMEAEPDLSTFENKSGLAEDMKFLASMPELCDVTFLVGDTREPVCAVKAVLAARSRVFQKMLYQAPSPQRKKEPAPRENKLRLFLKRSSEPLLNLQNAAQQRSTFAQQLAPIQEPSSQQHQTLIIEEFEPDVFRQLIEYIHTGCVTLQPRTLLDELRADEFTKFQAALMWSKKWCDTDSNISLKDIIGNFLEYIQFHKIPANVLMREVHPLGLVPYSIIMNALAYQADPASVDPGKLSPARVRRAGRSMSVQSSLDPYGSNTTLSSTGSSDGNPLSRPPPDPSLPGPSSAPPVPLSDKPQEKLGLFSSIKRAASKKFGDRRSPTPKIREPRSKSDSVKHAALTRQVSETVAASGDPAFERCRPRKRDSDTEFPVRKSTSELSESFPFVKRALAEIENGWNFFRRSVASDSSELRLSMNQPQVVVAAAEDEPPMSPPPLNVMMGLKERRGSRGSPCINLPPLKLPPSSPDPSPGRLSPNRLSPQVPHPPKEDPKEEPASAPLFRAQPPRRSRTRSEMPPDPPPRSPTIPRPASVSPKHTFAFKIVLKRIESTPNTSFERPDQ</sequence>